<dbReference type="AlphaFoldDB" id="A0A810Q9I5"/>
<gene>
    <name evidence="2" type="ORF">MM59RIKEN_22270</name>
</gene>
<accession>A0A810Q9I5</accession>
<feature type="transmembrane region" description="Helical" evidence="1">
    <location>
        <begin position="169"/>
        <end position="187"/>
    </location>
</feature>
<evidence type="ECO:0000313" key="2">
    <source>
        <dbReference type="EMBL" id="BCK84908.1"/>
    </source>
</evidence>
<feature type="transmembrane region" description="Helical" evidence="1">
    <location>
        <begin position="199"/>
        <end position="222"/>
    </location>
</feature>
<dbReference type="EMBL" id="AP023420">
    <property type="protein sequence ID" value="BCK84908.1"/>
    <property type="molecule type" value="Genomic_DNA"/>
</dbReference>
<reference evidence="2" key="1">
    <citation type="submission" date="2020-09" db="EMBL/GenBank/DDBJ databases">
        <title>New species isolated from human feces.</title>
        <authorList>
            <person name="Kitahara M."/>
            <person name="Shigeno Y."/>
            <person name="Shime M."/>
            <person name="Matsumoto Y."/>
            <person name="Nakamura S."/>
            <person name="Motooka D."/>
            <person name="Fukuoka S."/>
            <person name="Nishikawa H."/>
            <person name="Benno Y."/>
        </authorList>
    </citation>
    <scope>NUCLEOTIDE SEQUENCE</scope>
    <source>
        <strain evidence="2">MM59</strain>
    </source>
</reference>
<organism evidence="2 3">
    <name type="scientific">Pusillibacter faecalis</name>
    <dbReference type="NCBI Taxonomy" id="2714358"/>
    <lineage>
        <taxon>Bacteria</taxon>
        <taxon>Bacillati</taxon>
        <taxon>Bacillota</taxon>
        <taxon>Clostridia</taxon>
        <taxon>Eubacteriales</taxon>
        <taxon>Oscillospiraceae</taxon>
        <taxon>Pusillibacter</taxon>
    </lineage>
</organism>
<feature type="transmembrane region" description="Helical" evidence="1">
    <location>
        <begin position="242"/>
        <end position="259"/>
    </location>
</feature>
<dbReference type="RefSeq" id="WP_213543343.1">
    <property type="nucleotide sequence ID" value="NZ_AP023420.1"/>
</dbReference>
<name>A0A810Q9I5_9FIRM</name>
<keyword evidence="3" id="KW-1185">Reference proteome</keyword>
<feature type="transmembrane region" description="Helical" evidence="1">
    <location>
        <begin position="424"/>
        <end position="447"/>
    </location>
</feature>
<sequence length="448" mass="48146">MRKTISNVSMSAMVLLYLLDVLLPFSLSSAASVAAAVVLAVNLPFIGKTFRLPAWAFFLIGAGVLLACRAPLGQWSQGLQSMMKTAVILIVMQSLSLAMGRGGYEAAVAECLRSGTKSLVSLFCLVMLLAHLLASIMSLGSVVVILAAISPALSSRLTGSHRFMASSVSWGYCTLFLWAPGTVTVLMSMQIFGLSWQSYFPPAFALSTLGLALGVGISFLRFHGQTLLGNHPPAAPAAWKQVKRLILILIVIVAAITILERLGFSTSTGRLLITILIVAAVWLLAQGRVPEMPSVFQLWWQDYLPRNQDLSAFFLSMGVFSAAIQYSGFAVRLTDFCAARQDLLGSLVLPLLPMSIVAFSLVGLHPFVSVLMVGPILAEMILPVSSLQLGLAMSLGCCLSYMLSPFAGLILTLSQELRESPARICLRANLPFAIPYYLLATLVIILID</sequence>
<evidence type="ECO:0000313" key="3">
    <source>
        <dbReference type="Proteomes" id="UP000679848"/>
    </source>
</evidence>
<dbReference type="KEGG" id="pfaa:MM59RIKEN_22270"/>
<feature type="transmembrane region" description="Helical" evidence="1">
    <location>
        <begin position="271"/>
        <end position="290"/>
    </location>
</feature>
<feature type="transmembrane region" description="Helical" evidence="1">
    <location>
        <begin position="122"/>
        <end position="149"/>
    </location>
</feature>
<evidence type="ECO:0000256" key="1">
    <source>
        <dbReference type="SAM" id="Phobius"/>
    </source>
</evidence>
<keyword evidence="1" id="KW-0812">Transmembrane</keyword>
<dbReference type="Proteomes" id="UP000679848">
    <property type="component" value="Chromosome"/>
</dbReference>
<proteinExistence type="predicted"/>
<protein>
    <submittedName>
        <fullName evidence="2">Uncharacterized protein</fullName>
    </submittedName>
</protein>
<keyword evidence="1" id="KW-1133">Transmembrane helix</keyword>
<feature type="transmembrane region" description="Helical" evidence="1">
    <location>
        <begin position="387"/>
        <end position="412"/>
    </location>
</feature>
<keyword evidence="1" id="KW-0472">Membrane</keyword>
<feature type="transmembrane region" description="Helical" evidence="1">
    <location>
        <begin position="54"/>
        <end position="72"/>
    </location>
</feature>
<feature type="transmembrane region" description="Helical" evidence="1">
    <location>
        <begin position="310"/>
        <end position="331"/>
    </location>
</feature>
<feature type="transmembrane region" description="Helical" evidence="1">
    <location>
        <begin position="343"/>
        <end position="367"/>
    </location>
</feature>